<keyword evidence="1" id="KW-1133">Transmembrane helix</keyword>
<dbReference type="Pfam" id="PF05437">
    <property type="entry name" value="AzlD"/>
    <property type="match status" value="1"/>
</dbReference>
<sequence length="111" mass="11602">MATEYGPATVWGVMIALGVATFGIRASFVHLFGRIDEVPDRVTNALRFVPPAVFAALTLPAIVAPEGAIAIVGNERVAAAVVAAAVAWFVDDILATILAGMAAFWALRFGF</sequence>
<comment type="caution">
    <text evidence="2">The sequence shown here is derived from an EMBL/GenBank/DDBJ whole genome shotgun (WGS) entry which is preliminary data.</text>
</comment>
<reference evidence="2 3" key="1">
    <citation type="submission" date="2020-08" db="EMBL/GenBank/DDBJ databases">
        <authorList>
            <person name="Seo M.-J."/>
        </authorList>
    </citation>
    <scope>NUCLEOTIDE SEQUENCE [LARGE SCALE GENOMIC DNA]</scope>
    <source>
        <strain evidence="2 3">MBLA0160</strain>
    </source>
</reference>
<name>A0A7J9SKT6_9EURY</name>
<dbReference type="Proteomes" id="UP000546257">
    <property type="component" value="Unassembled WGS sequence"/>
</dbReference>
<organism evidence="2 3">
    <name type="scientific">Halobellus ruber</name>
    <dbReference type="NCBI Taxonomy" id="2761102"/>
    <lineage>
        <taxon>Archaea</taxon>
        <taxon>Methanobacteriati</taxon>
        <taxon>Methanobacteriota</taxon>
        <taxon>Stenosarchaea group</taxon>
        <taxon>Halobacteria</taxon>
        <taxon>Halobacteriales</taxon>
        <taxon>Haloferacaceae</taxon>
        <taxon>Halobellus</taxon>
    </lineage>
</organism>
<feature type="transmembrane region" description="Helical" evidence="1">
    <location>
        <begin position="77"/>
        <end position="107"/>
    </location>
</feature>
<feature type="transmembrane region" description="Helical" evidence="1">
    <location>
        <begin position="12"/>
        <end position="33"/>
    </location>
</feature>
<protein>
    <submittedName>
        <fullName evidence="2">AzlD domain-containing protein</fullName>
    </submittedName>
</protein>
<accession>A0A7J9SKT6</accession>
<keyword evidence="1" id="KW-0812">Transmembrane</keyword>
<dbReference type="RefSeq" id="WP_185193370.1">
    <property type="nucleotide sequence ID" value="NZ_JACKXD010000004.1"/>
</dbReference>
<feature type="transmembrane region" description="Helical" evidence="1">
    <location>
        <begin position="45"/>
        <end position="65"/>
    </location>
</feature>
<gene>
    <name evidence="2" type="ORF">H5V44_11975</name>
</gene>
<dbReference type="AlphaFoldDB" id="A0A7J9SKT6"/>
<evidence type="ECO:0000256" key="1">
    <source>
        <dbReference type="SAM" id="Phobius"/>
    </source>
</evidence>
<evidence type="ECO:0000313" key="2">
    <source>
        <dbReference type="EMBL" id="MBB6646993.1"/>
    </source>
</evidence>
<dbReference type="InterPro" id="IPR008407">
    <property type="entry name" value="Brnchd-chn_aa_trnsp_AzlD"/>
</dbReference>
<proteinExistence type="predicted"/>
<keyword evidence="3" id="KW-1185">Reference proteome</keyword>
<evidence type="ECO:0000313" key="3">
    <source>
        <dbReference type="Proteomes" id="UP000546257"/>
    </source>
</evidence>
<keyword evidence="1" id="KW-0472">Membrane</keyword>
<dbReference type="EMBL" id="JACKXD010000004">
    <property type="protein sequence ID" value="MBB6646993.1"/>
    <property type="molecule type" value="Genomic_DNA"/>
</dbReference>